<dbReference type="Gene3D" id="3.40.50.150">
    <property type="entry name" value="Vaccinia Virus protein VP39"/>
    <property type="match status" value="1"/>
</dbReference>
<keyword evidence="4" id="KW-1185">Reference proteome</keyword>
<reference evidence="3" key="2">
    <citation type="submission" date="2023-06" db="EMBL/GenBank/DDBJ databases">
        <authorList>
            <consortium name="Lawrence Berkeley National Laboratory"/>
            <person name="Mondo S.J."/>
            <person name="Hensen N."/>
            <person name="Bonometti L."/>
            <person name="Westerberg I."/>
            <person name="Brannstrom I.O."/>
            <person name="Guillou S."/>
            <person name="Cros-Aarteil S."/>
            <person name="Calhoun S."/>
            <person name="Haridas S."/>
            <person name="Kuo A."/>
            <person name="Pangilinan J."/>
            <person name="Riley R."/>
            <person name="Labutti K."/>
            <person name="Andreopoulos B."/>
            <person name="Lipzen A."/>
            <person name="Chen C."/>
            <person name="Yanf M."/>
            <person name="Daum C."/>
            <person name="Ng V."/>
            <person name="Clum A."/>
            <person name="Steindorff A."/>
            <person name="Ohm R."/>
            <person name="Martin F."/>
            <person name="Silar P."/>
            <person name="Natvig D."/>
            <person name="Lalanne C."/>
            <person name="Gautier V."/>
            <person name="Ament-Velasquez S.L."/>
            <person name="Kruys A."/>
            <person name="Hutchinson M.I."/>
            <person name="Powell A.J."/>
            <person name="Barry K."/>
            <person name="Miller A.N."/>
            <person name="Grigoriev I.V."/>
            <person name="Debuchy R."/>
            <person name="Gladieux P."/>
            <person name="Thoren M.H."/>
            <person name="Johannesson H."/>
        </authorList>
    </citation>
    <scope>NUCLEOTIDE SEQUENCE</scope>
    <source>
        <strain evidence="3">CBS 333.67</strain>
    </source>
</reference>
<name>A0AAJ0H1B0_9PEZI</name>
<feature type="region of interest" description="Disordered" evidence="2">
    <location>
        <begin position="1"/>
        <end position="53"/>
    </location>
</feature>
<dbReference type="RefSeq" id="XP_062725777.1">
    <property type="nucleotide sequence ID" value="XM_062867599.1"/>
</dbReference>
<dbReference type="GO" id="GO:0008168">
    <property type="term" value="F:methyltransferase activity"/>
    <property type="evidence" value="ECO:0007669"/>
    <property type="project" value="UniProtKB-KW"/>
</dbReference>
<evidence type="ECO:0000256" key="2">
    <source>
        <dbReference type="SAM" id="MobiDB-lite"/>
    </source>
</evidence>
<dbReference type="Pfam" id="PF13489">
    <property type="entry name" value="Methyltransf_23"/>
    <property type="match status" value="1"/>
</dbReference>
<accession>A0AAJ0H1B0</accession>
<protein>
    <submittedName>
        <fullName evidence="3">S-adenosyl-L-methionine-dependent methyltransferase</fullName>
    </submittedName>
</protein>
<dbReference type="PANTHER" id="PTHR43591">
    <property type="entry name" value="METHYLTRANSFERASE"/>
    <property type="match status" value="1"/>
</dbReference>
<sequence>MADRAKSAPLPEMDEAVKTAGEPSRSPVEAEILPASHWQQIEPEQFGDDDSGYSDMLSSTASLSSTILEYRSLHGRTYHGSVGNAEAWEPNDAAHAESMDIHHHMCTLLLGGKLFLAPIADNPQKVLDVGTGTGIWAIDFADEHPNTEVIGTDLSPMQPAWVPPNVKFEIDDANLDWTWAENSFDFIHARILAGSISDWQKFYRNAFRCCKPGGWMESHEASLLWRSDLGIRDESAMGQWGKVFQEAGRKTGRTFSLVDEGLQQKYMEEAGFVDIVVRDLPCPSGDWPKEPDRKELGLFARMALESDIDGYILYIWGSVMGWKPEEIKVYIAHLRREVRDSSIRSWFLRRVVYGRKPEAAP</sequence>
<organism evidence="3 4">
    <name type="scientific">Chaetomium strumarium</name>
    <dbReference type="NCBI Taxonomy" id="1170767"/>
    <lineage>
        <taxon>Eukaryota</taxon>
        <taxon>Fungi</taxon>
        <taxon>Dikarya</taxon>
        <taxon>Ascomycota</taxon>
        <taxon>Pezizomycotina</taxon>
        <taxon>Sordariomycetes</taxon>
        <taxon>Sordariomycetidae</taxon>
        <taxon>Sordariales</taxon>
        <taxon>Chaetomiaceae</taxon>
        <taxon>Chaetomium</taxon>
    </lineage>
</organism>
<gene>
    <name evidence="3" type="ORF">B0T15DRAFT_506716</name>
</gene>
<evidence type="ECO:0000256" key="1">
    <source>
        <dbReference type="ARBA" id="ARBA00038158"/>
    </source>
</evidence>
<dbReference type="EMBL" id="JAUDZG010000001">
    <property type="protein sequence ID" value="KAK3309997.1"/>
    <property type="molecule type" value="Genomic_DNA"/>
</dbReference>
<dbReference type="CDD" id="cd02440">
    <property type="entry name" value="AdoMet_MTases"/>
    <property type="match status" value="1"/>
</dbReference>
<evidence type="ECO:0000313" key="4">
    <source>
        <dbReference type="Proteomes" id="UP001273166"/>
    </source>
</evidence>
<reference evidence="3" key="1">
    <citation type="journal article" date="2023" name="Mol. Phylogenet. Evol.">
        <title>Genome-scale phylogeny and comparative genomics of the fungal order Sordariales.</title>
        <authorList>
            <person name="Hensen N."/>
            <person name="Bonometti L."/>
            <person name="Westerberg I."/>
            <person name="Brannstrom I.O."/>
            <person name="Guillou S."/>
            <person name="Cros-Aarteil S."/>
            <person name="Calhoun S."/>
            <person name="Haridas S."/>
            <person name="Kuo A."/>
            <person name="Mondo S."/>
            <person name="Pangilinan J."/>
            <person name="Riley R."/>
            <person name="LaButti K."/>
            <person name="Andreopoulos B."/>
            <person name="Lipzen A."/>
            <person name="Chen C."/>
            <person name="Yan M."/>
            <person name="Daum C."/>
            <person name="Ng V."/>
            <person name="Clum A."/>
            <person name="Steindorff A."/>
            <person name="Ohm R.A."/>
            <person name="Martin F."/>
            <person name="Silar P."/>
            <person name="Natvig D.O."/>
            <person name="Lalanne C."/>
            <person name="Gautier V."/>
            <person name="Ament-Velasquez S.L."/>
            <person name="Kruys A."/>
            <person name="Hutchinson M.I."/>
            <person name="Powell A.J."/>
            <person name="Barry K."/>
            <person name="Miller A.N."/>
            <person name="Grigoriev I.V."/>
            <person name="Debuchy R."/>
            <person name="Gladieux P."/>
            <person name="Hiltunen Thoren M."/>
            <person name="Johannesson H."/>
        </authorList>
    </citation>
    <scope>NUCLEOTIDE SEQUENCE</scope>
    <source>
        <strain evidence="3">CBS 333.67</strain>
    </source>
</reference>
<proteinExistence type="inferred from homology"/>
<dbReference type="GO" id="GO:0032259">
    <property type="term" value="P:methylation"/>
    <property type="evidence" value="ECO:0007669"/>
    <property type="project" value="UniProtKB-KW"/>
</dbReference>
<evidence type="ECO:0000313" key="3">
    <source>
        <dbReference type="EMBL" id="KAK3309997.1"/>
    </source>
</evidence>
<keyword evidence="3" id="KW-0489">Methyltransferase</keyword>
<dbReference type="SUPFAM" id="SSF53335">
    <property type="entry name" value="S-adenosyl-L-methionine-dependent methyltransferases"/>
    <property type="match status" value="1"/>
</dbReference>
<dbReference type="AlphaFoldDB" id="A0AAJ0H1B0"/>
<comment type="caution">
    <text evidence="3">The sequence shown here is derived from an EMBL/GenBank/DDBJ whole genome shotgun (WGS) entry which is preliminary data.</text>
</comment>
<comment type="similarity">
    <text evidence="1">Belongs to the methyltransferase superfamily. LaeA methyltransferase family.</text>
</comment>
<keyword evidence="3" id="KW-0808">Transferase</keyword>
<dbReference type="Proteomes" id="UP001273166">
    <property type="component" value="Unassembled WGS sequence"/>
</dbReference>
<dbReference type="PANTHER" id="PTHR43591:SF10">
    <property type="entry name" value="ABC TRANSMEMBRANE TYPE-1 DOMAIN-CONTAINING PROTEIN-RELATED"/>
    <property type="match status" value="1"/>
</dbReference>
<dbReference type="InterPro" id="IPR029063">
    <property type="entry name" value="SAM-dependent_MTases_sf"/>
</dbReference>
<dbReference type="GeneID" id="87886428"/>